<protein>
    <submittedName>
        <fullName evidence="1">Uncharacterized protein</fullName>
    </submittedName>
</protein>
<evidence type="ECO:0000313" key="2">
    <source>
        <dbReference type="Proteomes" id="UP001243989"/>
    </source>
</evidence>
<dbReference type="EMBL" id="JAHMHQ010000001">
    <property type="protein sequence ID" value="KAK1656104.1"/>
    <property type="molecule type" value="Genomic_DNA"/>
</dbReference>
<dbReference type="AlphaFoldDB" id="A0AAJ0EP01"/>
<reference evidence="1" key="1">
    <citation type="submission" date="2021-06" db="EMBL/GenBank/DDBJ databases">
        <title>Comparative genomics, transcriptomics and evolutionary studies reveal genomic signatures of adaptation to plant cell wall in hemibiotrophic fungi.</title>
        <authorList>
            <consortium name="DOE Joint Genome Institute"/>
            <person name="Baroncelli R."/>
            <person name="Diaz J.F."/>
            <person name="Benocci T."/>
            <person name="Peng M."/>
            <person name="Battaglia E."/>
            <person name="Haridas S."/>
            <person name="Andreopoulos W."/>
            <person name="Labutti K."/>
            <person name="Pangilinan J."/>
            <person name="Floch G.L."/>
            <person name="Makela M.R."/>
            <person name="Henrissat B."/>
            <person name="Grigoriev I.V."/>
            <person name="Crouch J.A."/>
            <person name="De Vries R.P."/>
            <person name="Sukno S.A."/>
            <person name="Thon M.R."/>
        </authorList>
    </citation>
    <scope>NUCLEOTIDE SEQUENCE</scope>
    <source>
        <strain evidence="1">CBS 102054</strain>
    </source>
</reference>
<evidence type="ECO:0000313" key="1">
    <source>
        <dbReference type="EMBL" id="KAK1656104.1"/>
    </source>
</evidence>
<keyword evidence="2" id="KW-1185">Reference proteome</keyword>
<dbReference type="RefSeq" id="XP_060452148.1">
    <property type="nucleotide sequence ID" value="XM_060581941.1"/>
</dbReference>
<accession>A0AAJ0EP01</accession>
<dbReference type="GeneID" id="85466803"/>
<dbReference type="Proteomes" id="UP001243989">
    <property type="component" value="Unassembled WGS sequence"/>
</dbReference>
<organism evidence="1 2">
    <name type="scientific">Colletotrichum phormii</name>
    <dbReference type="NCBI Taxonomy" id="359342"/>
    <lineage>
        <taxon>Eukaryota</taxon>
        <taxon>Fungi</taxon>
        <taxon>Dikarya</taxon>
        <taxon>Ascomycota</taxon>
        <taxon>Pezizomycotina</taxon>
        <taxon>Sordariomycetes</taxon>
        <taxon>Hypocreomycetidae</taxon>
        <taxon>Glomerellales</taxon>
        <taxon>Glomerellaceae</taxon>
        <taxon>Colletotrichum</taxon>
        <taxon>Colletotrichum acutatum species complex</taxon>
    </lineage>
</organism>
<gene>
    <name evidence="1" type="ORF">BDP81DRAFT_15478</name>
</gene>
<comment type="caution">
    <text evidence="1">The sequence shown here is derived from an EMBL/GenBank/DDBJ whole genome shotgun (WGS) entry which is preliminary data.</text>
</comment>
<sequence>MAMVNRAQETIVRDKVHALTCKLRTSRRWVLVQSLAKDMAGHSRSRCLENLACNLTRNLNAHQDDLEFRTLPTLFHLQTSWLLEPPPWSLEQDILGSSTAILNSANTASNRQDSATITGRCNRGVMEHGVLVTGKPVVFCQVFGPSSCTLAALVICTQFAGDAQESGQHLPIQIRQDQWLLKGPGYGRYMQRANRTIKRQQKCLCIGGLPGKRGCCSRGCCPRGCDCLYPSAGGTTSSAVATFHVPQRHASTHM</sequence>
<proteinExistence type="predicted"/>
<name>A0AAJ0EP01_9PEZI</name>